<dbReference type="InterPro" id="IPR013805">
    <property type="entry name" value="GrpE_CC"/>
</dbReference>
<comment type="subunit">
    <text evidence="3">Homodimer.</text>
</comment>
<dbReference type="InterPro" id="IPR009012">
    <property type="entry name" value="GrpE_head"/>
</dbReference>
<dbReference type="NCBIfam" id="NF010748">
    <property type="entry name" value="PRK14150.1"/>
    <property type="match status" value="1"/>
</dbReference>
<name>A0ABZ1CF38_9BACT</name>
<dbReference type="RefSeq" id="WP_221032301.1">
    <property type="nucleotide sequence ID" value="NZ_CP139781.1"/>
</dbReference>
<dbReference type="PANTHER" id="PTHR21237:SF23">
    <property type="entry name" value="GRPE PROTEIN HOMOLOG, MITOCHONDRIAL"/>
    <property type="match status" value="1"/>
</dbReference>
<dbReference type="HAMAP" id="MF_01151">
    <property type="entry name" value="GrpE"/>
    <property type="match status" value="1"/>
</dbReference>
<evidence type="ECO:0000256" key="1">
    <source>
        <dbReference type="ARBA" id="ARBA00009054"/>
    </source>
</evidence>
<protein>
    <recommendedName>
        <fullName evidence="3 4">Protein GrpE</fullName>
    </recommendedName>
    <alternativeName>
        <fullName evidence="3">HSP-70 cofactor</fullName>
    </alternativeName>
</protein>
<feature type="compositionally biased region" description="Low complexity" evidence="6">
    <location>
        <begin position="19"/>
        <end position="41"/>
    </location>
</feature>
<organism evidence="7 8">
    <name type="scientific">Actomonas aquatica</name>
    <dbReference type="NCBI Taxonomy" id="2866162"/>
    <lineage>
        <taxon>Bacteria</taxon>
        <taxon>Pseudomonadati</taxon>
        <taxon>Verrucomicrobiota</taxon>
        <taxon>Opitutia</taxon>
        <taxon>Opitutales</taxon>
        <taxon>Opitutaceae</taxon>
        <taxon>Actomonas</taxon>
    </lineage>
</organism>
<comment type="function">
    <text evidence="3 4">Participates actively in the response to hyperosmotic and heat shock by preventing the aggregation of stress-denatured proteins, in association with DnaK and GrpE. It is the nucleotide exchange factor for DnaK and may function as a thermosensor. Unfolded proteins bind initially to DnaJ; upon interaction with the DnaJ-bound protein, DnaK hydrolyzes its bound ATP, resulting in the formation of a stable complex. GrpE releases ADP from DnaK; ATP binding to DnaK triggers the release of the substrate protein, thus completing the reaction cycle. Several rounds of ATP-dependent interactions between DnaJ, DnaK and GrpE are required for fully efficient folding.</text>
</comment>
<proteinExistence type="inferred from homology"/>
<feature type="region of interest" description="Disordered" evidence="6">
    <location>
        <begin position="1"/>
        <end position="47"/>
    </location>
</feature>
<dbReference type="Gene3D" id="2.30.22.10">
    <property type="entry name" value="Head domain of nucleotide exchange factor GrpE"/>
    <property type="match status" value="1"/>
</dbReference>
<sequence>MNDTTSKTDSNESEEPIIEGTETSSAAAAASSDATETTPTENASVEVEPTLEELLEKARQDATSAKEAHLRAVADLENFRRRTARERDDLRAYAAANVVEELMPVLDNLGFALLAAKAPNAELKSLTDGVEMVANQFKTALGNHGLKEVNPVGGDFDPNLHEAMSQQPSDEVEEGKVLQVIRVGYTLNGRLLRPASVIVSGGPASDDAKSES</sequence>
<dbReference type="PANTHER" id="PTHR21237">
    <property type="entry name" value="GRPE PROTEIN"/>
    <property type="match status" value="1"/>
</dbReference>
<keyword evidence="8" id="KW-1185">Reference proteome</keyword>
<evidence type="ECO:0000256" key="5">
    <source>
        <dbReference type="RuleBase" id="RU004478"/>
    </source>
</evidence>
<evidence type="ECO:0000256" key="4">
    <source>
        <dbReference type="RuleBase" id="RU000639"/>
    </source>
</evidence>
<evidence type="ECO:0000256" key="3">
    <source>
        <dbReference type="HAMAP-Rule" id="MF_01151"/>
    </source>
</evidence>
<keyword evidence="2 3" id="KW-0143">Chaperone</keyword>
<reference evidence="7 8" key="2">
    <citation type="submission" date="2023-12" db="EMBL/GenBank/DDBJ databases">
        <title>Description of an unclassified Opitutus bacterium of Verrucomicrobiota.</title>
        <authorList>
            <person name="Zhang D.-F."/>
        </authorList>
    </citation>
    <scope>NUCLEOTIDE SEQUENCE [LARGE SCALE GENOMIC DNA]</scope>
    <source>
        <strain evidence="7 8">WL0086</strain>
    </source>
</reference>
<evidence type="ECO:0000313" key="8">
    <source>
        <dbReference type="Proteomes" id="UP000738431"/>
    </source>
</evidence>
<accession>A0ABZ1CF38</accession>
<evidence type="ECO:0000256" key="2">
    <source>
        <dbReference type="ARBA" id="ARBA00023186"/>
    </source>
</evidence>
<dbReference type="InterPro" id="IPR000740">
    <property type="entry name" value="GrpE"/>
</dbReference>
<dbReference type="EMBL" id="CP139781">
    <property type="protein sequence ID" value="WRQ89843.1"/>
    <property type="molecule type" value="Genomic_DNA"/>
</dbReference>
<dbReference type="PROSITE" id="PS01071">
    <property type="entry name" value="GRPE"/>
    <property type="match status" value="1"/>
</dbReference>
<dbReference type="SUPFAM" id="SSF51064">
    <property type="entry name" value="Head domain of nucleotide exchange factor GrpE"/>
    <property type="match status" value="1"/>
</dbReference>
<dbReference type="Proteomes" id="UP000738431">
    <property type="component" value="Chromosome"/>
</dbReference>
<dbReference type="CDD" id="cd00446">
    <property type="entry name" value="GrpE"/>
    <property type="match status" value="1"/>
</dbReference>
<dbReference type="Pfam" id="PF01025">
    <property type="entry name" value="GrpE"/>
    <property type="match status" value="1"/>
</dbReference>
<keyword evidence="3 4" id="KW-0346">Stress response</keyword>
<dbReference type="PRINTS" id="PR00773">
    <property type="entry name" value="GRPEPROTEIN"/>
</dbReference>
<evidence type="ECO:0000313" key="7">
    <source>
        <dbReference type="EMBL" id="WRQ89843.1"/>
    </source>
</evidence>
<comment type="similarity">
    <text evidence="1 3 5">Belongs to the GrpE family.</text>
</comment>
<dbReference type="SUPFAM" id="SSF58014">
    <property type="entry name" value="Coiled-coil domain of nucleotide exchange factor GrpE"/>
    <property type="match status" value="1"/>
</dbReference>
<comment type="subcellular location">
    <subcellularLocation>
        <location evidence="3">Cytoplasm</location>
    </subcellularLocation>
</comment>
<gene>
    <name evidence="3 7" type="primary">grpE</name>
    <name evidence="7" type="ORF">K1X11_010540</name>
</gene>
<dbReference type="NCBIfam" id="NF010738">
    <property type="entry name" value="PRK14140.1"/>
    <property type="match status" value="1"/>
</dbReference>
<reference evidence="7 8" key="1">
    <citation type="submission" date="2021-08" db="EMBL/GenBank/DDBJ databases">
        <authorList>
            <person name="Zhang D."/>
            <person name="Zhang A."/>
            <person name="Wang L."/>
        </authorList>
    </citation>
    <scope>NUCLEOTIDE SEQUENCE [LARGE SCALE GENOMIC DNA]</scope>
    <source>
        <strain evidence="7 8">WL0086</strain>
    </source>
</reference>
<dbReference type="Gene3D" id="3.90.20.20">
    <property type="match status" value="1"/>
</dbReference>
<evidence type="ECO:0000256" key="6">
    <source>
        <dbReference type="SAM" id="MobiDB-lite"/>
    </source>
</evidence>
<keyword evidence="3" id="KW-0963">Cytoplasm</keyword>